<dbReference type="EMBL" id="BMAW01058039">
    <property type="protein sequence ID" value="GFT14137.1"/>
    <property type="molecule type" value="Genomic_DNA"/>
</dbReference>
<name>A0A8X6NH09_NEPPI</name>
<gene>
    <name evidence="1" type="ORF">NPIL_697391</name>
</gene>
<evidence type="ECO:0000313" key="2">
    <source>
        <dbReference type="Proteomes" id="UP000887013"/>
    </source>
</evidence>
<proteinExistence type="predicted"/>
<dbReference type="AlphaFoldDB" id="A0A8X6NH09"/>
<reference evidence="1" key="1">
    <citation type="submission" date="2020-08" db="EMBL/GenBank/DDBJ databases">
        <title>Multicomponent nature underlies the extraordinary mechanical properties of spider dragline silk.</title>
        <authorList>
            <person name="Kono N."/>
            <person name="Nakamura H."/>
            <person name="Mori M."/>
            <person name="Yoshida Y."/>
            <person name="Ohtoshi R."/>
            <person name="Malay A.D."/>
            <person name="Moran D.A.P."/>
            <person name="Tomita M."/>
            <person name="Numata K."/>
            <person name="Arakawa K."/>
        </authorList>
    </citation>
    <scope>NUCLEOTIDE SEQUENCE</scope>
</reference>
<keyword evidence="2" id="KW-1185">Reference proteome</keyword>
<protein>
    <submittedName>
        <fullName evidence="1">Uncharacterized protein</fullName>
    </submittedName>
</protein>
<dbReference type="Proteomes" id="UP000887013">
    <property type="component" value="Unassembled WGS sequence"/>
</dbReference>
<organism evidence="1 2">
    <name type="scientific">Nephila pilipes</name>
    <name type="common">Giant wood spider</name>
    <name type="synonym">Nephila maculata</name>
    <dbReference type="NCBI Taxonomy" id="299642"/>
    <lineage>
        <taxon>Eukaryota</taxon>
        <taxon>Metazoa</taxon>
        <taxon>Ecdysozoa</taxon>
        <taxon>Arthropoda</taxon>
        <taxon>Chelicerata</taxon>
        <taxon>Arachnida</taxon>
        <taxon>Araneae</taxon>
        <taxon>Araneomorphae</taxon>
        <taxon>Entelegynae</taxon>
        <taxon>Araneoidea</taxon>
        <taxon>Nephilidae</taxon>
        <taxon>Nephila</taxon>
    </lineage>
</organism>
<comment type="caution">
    <text evidence="1">The sequence shown here is derived from an EMBL/GenBank/DDBJ whole genome shotgun (WGS) entry which is preliminary data.</text>
</comment>
<sequence length="171" mass="19128">MYGHPLLPRNVADPVSVRCEEGVTKDLSGAVSIWEHAGNGGSLWLSLPVLLMARKVWLIHFAYYCYPVEEPPSLPVFDGCAFLRFQCHPARGCLKHGTRASRRFSQSALGIYHRPEEILSAWLFTTLKMHHSLKPSGGTKVAPVMVRLVQKTLEIMYFLGKGKTLLKSHSV</sequence>
<evidence type="ECO:0000313" key="1">
    <source>
        <dbReference type="EMBL" id="GFT14137.1"/>
    </source>
</evidence>
<accession>A0A8X6NH09</accession>